<keyword evidence="1" id="KW-0812">Transmembrane</keyword>
<sequence>MKKDLTEKQVAQLFEFTRKHYVEYYDVQVELVDHLASSVEYQWEQNPELSFDAALHNVFSGFGIFGFGDIVEEKGKTVWKNQWKLWYIEFKSQFKLPALLKSICIWLVLFMLLTFFDAFASCVTISVFLLILSLYFLISENRTIKKSMDKKLILITHRHTYISFSYIPLYLMQFFGDWITSQNHFLITTLFTILTLLILSYKSTSEKIFLKAKQEYPEAFKKLALN</sequence>
<name>A0ABS1BKE2_9SPHI</name>
<reference evidence="2 3" key="1">
    <citation type="submission" date="2020-12" db="EMBL/GenBank/DDBJ databases">
        <title>Bacterial novel species Pedobacter sp. SD-b isolated from soil.</title>
        <authorList>
            <person name="Jung H.-Y."/>
        </authorList>
    </citation>
    <scope>NUCLEOTIDE SEQUENCE [LARGE SCALE GENOMIC DNA]</scope>
    <source>
        <strain evidence="2 3">SD-b</strain>
    </source>
</reference>
<organism evidence="2 3">
    <name type="scientific">Pedobacter segetis</name>
    <dbReference type="NCBI Taxonomy" id="2793069"/>
    <lineage>
        <taxon>Bacteria</taxon>
        <taxon>Pseudomonadati</taxon>
        <taxon>Bacteroidota</taxon>
        <taxon>Sphingobacteriia</taxon>
        <taxon>Sphingobacteriales</taxon>
        <taxon>Sphingobacteriaceae</taxon>
        <taxon>Pedobacter</taxon>
    </lineage>
</organism>
<feature type="transmembrane region" description="Helical" evidence="1">
    <location>
        <begin position="94"/>
        <end position="112"/>
    </location>
</feature>
<keyword evidence="3" id="KW-1185">Reference proteome</keyword>
<proteinExistence type="predicted"/>
<keyword evidence="1" id="KW-0472">Membrane</keyword>
<feature type="transmembrane region" description="Helical" evidence="1">
    <location>
        <begin position="159"/>
        <end position="176"/>
    </location>
</feature>
<evidence type="ECO:0000313" key="2">
    <source>
        <dbReference type="EMBL" id="MBK0382796.1"/>
    </source>
</evidence>
<feature type="transmembrane region" description="Helical" evidence="1">
    <location>
        <begin position="182"/>
        <end position="201"/>
    </location>
</feature>
<comment type="caution">
    <text evidence="2">The sequence shown here is derived from an EMBL/GenBank/DDBJ whole genome shotgun (WGS) entry which is preliminary data.</text>
</comment>
<keyword evidence="1" id="KW-1133">Transmembrane helix</keyword>
<gene>
    <name evidence="2" type="ORF">I5M32_07470</name>
</gene>
<evidence type="ECO:0000313" key="3">
    <source>
        <dbReference type="Proteomes" id="UP000660024"/>
    </source>
</evidence>
<dbReference type="EMBL" id="JAEHFY010000009">
    <property type="protein sequence ID" value="MBK0382796.1"/>
    <property type="molecule type" value="Genomic_DNA"/>
</dbReference>
<dbReference type="RefSeq" id="WP_200585580.1">
    <property type="nucleotide sequence ID" value="NZ_JAEHFY010000009.1"/>
</dbReference>
<dbReference type="Proteomes" id="UP000660024">
    <property type="component" value="Unassembled WGS sequence"/>
</dbReference>
<evidence type="ECO:0000256" key="1">
    <source>
        <dbReference type="SAM" id="Phobius"/>
    </source>
</evidence>
<feature type="transmembrane region" description="Helical" evidence="1">
    <location>
        <begin position="118"/>
        <end position="138"/>
    </location>
</feature>
<protein>
    <submittedName>
        <fullName evidence="2">Uncharacterized protein</fullName>
    </submittedName>
</protein>
<accession>A0ABS1BKE2</accession>